<organism evidence="1">
    <name type="scientific">Pseudomonas phage Cygsa01</name>
    <dbReference type="NCBI Taxonomy" id="3138529"/>
    <lineage>
        <taxon>Viruses</taxon>
    </lineage>
</organism>
<protein>
    <submittedName>
        <fullName evidence="1">Uncharacterized protein</fullName>
    </submittedName>
</protein>
<evidence type="ECO:0000313" key="1">
    <source>
        <dbReference type="EMBL" id="XAI71180.1"/>
    </source>
</evidence>
<dbReference type="EMBL" id="PP179332">
    <property type="protein sequence ID" value="XAI71180.1"/>
    <property type="molecule type" value="Genomic_DNA"/>
</dbReference>
<sequence length="109" mass="11899">MGQVKNLVAVDALAMQTVLSALYGPAHHIRELQACASLPDSPLALLLDQYNAQAQDAGALALQTQLMTFYSTDSLSTLIKMLSDDVKMLQDRLRPHLEQPASLRPPREG</sequence>
<reference evidence="1" key="1">
    <citation type="journal article" date="2024" name="J. Gen. Virol.">
        <title>Novel phages of Pseudomonas syringae unveil numerous potential auxiliary metabolic genes.</title>
        <authorList>
            <person name="Feltin C."/>
            <person name="Garneau J.R."/>
            <person name="Morris C.E."/>
            <person name="Berard A."/>
            <person name="Torres-Barcelo C."/>
        </authorList>
    </citation>
    <scope>NUCLEOTIDE SEQUENCE</scope>
</reference>
<name>A0AAU6W3F3_9VIRU</name>
<proteinExistence type="predicted"/>
<accession>A0AAU6W3F3</accession>
<gene>
    <name evidence="1" type="ORF">Cygsa01_00134</name>
</gene>